<protein>
    <submittedName>
        <fullName evidence="1">Uncharacterized protein</fullName>
    </submittedName>
</protein>
<reference evidence="1 2" key="1">
    <citation type="submission" date="2013-11" db="EMBL/GenBank/DDBJ databases">
        <title>Draft genome of the bovine lungworm Dictyocaulus viviparus.</title>
        <authorList>
            <person name="Mitreva M."/>
        </authorList>
    </citation>
    <scope>NUCLEOTIDE SEQUENCE [LARGE SCALE GENOMIC DNA]</scope>
    <source>
        <strain evidence="1 2">HannoverDv2000</strain>
    </source>
</reference>
<evidence type="ECO:0000313" key="2">
    <source>
        <dbReference type="Proteomes" id="UP000053766"/>
    </source>
</evidence>
<gene>
    <name evidence="1" type="ORF">DICVIV_10780</name>
</gene>
<dbReference type="AlphaFoldDB" id="A0A0D8XEZ8"/>
<organism evidence="1 2">
    <name type="scientific">Dictyocaulus viviparus</name>
    <name type="common">Bovine lungworm</name>
    <dbReference type="NCBI Taxonomy" id="29172"/>
    <lineage>
        <taxon>Eukaryota</taxon>
        <taxon>Metazoa</taxon>
        <taxon>Ecdysozoa</taxon>
        <taxon>Nematoda</taxon>
        <taxon>Chromadorea</taxon>
        <taxon>Rhabditida</taxon>
        <taxon>Rhabditina</taxon>
        <taxon>Rhabditomorpha</taxon>
        <taxon>Strongyloidea</taxon>
        <taxon>Metastrongylidae</taxon>
        <taxon>Dictyocaulus</taxon>
    </lineage>
</organism>
<dbReference type="Proteomes" id="UP000053766">
    <property type="component" value="Unassembled WGS sequence"/>
</dbReference>
<accession>A0A0D8XEZ8</accession>
<sequence length="76" mass="8802">MYVSVQRLSESETIGFQLAPDTLQEDYQTDVQKILEKGHGADEDPRAKNLSKARWLVRSWHSSITTKLANEYLYML</sequence>
<evidence type="ECO:0000313" key="1">
    <source>
        <dbReference type="EMBL" id="KJH43200.1"/>
    </source>
</evidence>
<dbReference type="EMBL" id="KN716582">
    <property type="protein sequence ID" value="KJH43200.1"/>
    <property type="molecule type" value="Genomic_DNA"/>
</dbReference>
<name>A0A0D8XEZ8_DICVI</name>
<keyword evidence="2" id="KW-1185">Reference proteome</keyword>
<reference evidence="2" key="2">
    <citation type="journal article" date="2016" name="Sci. Rep.">
        <title>Dictyocaulus viviparus genome, variome and transcriptome elucidate lungworm biology and support future intervention.</title>
        <authorList>
            <person name="McNulty S.N."/>
            <person name="Strube C."/>
            <person name="Rosa B.A."/>
            <person name="Martin J.C."/>
            <person name="Tyagi R."/>
            <person name="Choi Y.J."/>
            <person name="Wang Q."/>
            <person name="Hallsworth Pepin K."/>
            <person name="Zhang X."/>
            <person name="Ozersky P."/>
            <person name="Wilson R.K."/>
            <person name="Sternberg P.W."/>
            <person name="Gasser R.B."/>
            <person name="Mitreva M."/>
        </authorList>
    </citation>
    <scope>NUCLEOTIDE SEQUENCE [LARGE SCALE GENOMIC DNA]</scope>
    <source>
        <strain evidence="2">HannoverDv2000</strain>
    </source>
</reference>
<proteinExistence type="predicted"/>